<reference evidence="2" key="1">
    <citation type="journal article" date="2022" name="bioRxiv">
        <title>Sequencing and chromosome-scale assembly of the giantPleurodeles waltlgenome.</title>
        <authorList>
            <person name="Brown T."/>
            <person name="Elewa A."/>
            <person name="Iarovenko S."/>
            <person name="Subramanian E."/>
            <person name="Araus A.J."/>
            <person name="Petzold A."/>
            <person name="Susuki M."/>
            <person name="Suzuki K.-i.T."/>
            <person name="Hayashi T."/>
            <person name="Toyoda A."/>
            <person name="Oliveira C."/>
            <person name="Osipova E."/>
            <person name="Leigh N.D."/>
            <person name="Simon A."/>
            <person name="Yun M.H."/>
        </authorList>
    </citation>
    <scope>NUCLEOTIDE SEQUENCE</scope>
    <source>
        <strain evidence="2">20211129_DDA</strain>
        <tissue evidence="2">Liver</tissue>
    </source>
</reference>
<dbReference type="Proteomes" id="UP001066276">
    <property type="component" value="Chromosome 3_2"/>
</dbReference>
<evidence type="ECO:0000313" key="2">
    <source>
        <dbReference type="EMBL" id="KAJ1176139.1"/>
    </source>
</evidence>
<accession>A0AAV7TJL8</accession>
<feature type="region of interest" description="Disordered" evidence="1">
    <location>
        <begin position="1"/>
        <end position="79"/>
    </location>
</feature>
<name>A0AAV7TJL8_PLEWA</name>
<evidence type="ECO:0000313" key="3">
    <source>
        <dbReference type="Proteomes" id="UP001066276"/>
    </source>
</evidence>
<evidence type="ECO:0000256" key="1">
    <source>
        <dbReference type="SAM" id="MobiDB-lite"/>
    </source>
</evidence>
<keyword evidence="3" id="KW-1185">Reference proteome</keyword>
<feature type="compositionally biased region" description="Low complexity" evidence="1">
    <location>
        <begin position="8"/>
        <end position="21"/>
    </location>
</feature>
<protein>
    <submittedName>
        <fullName evidence="2">Uncharacterized protein</fullName>
    </submittedName>
</protein>
<gene>
    <name evidence="2" type="ORF">NDU88_001422</name>
</gene>
<dbReference type="EMBL" id="JANPWB010000006">
    <property type="protein sequence ID" value="KAJ1176139.1"/>
    <property type="molecule type" value="Genomic_DNA"/>
</dbReference>
<sequence>MEARARLASSPSSPGSITASIDLQPLPISRSPWASRGQASDSTSRGRAAINALTSFPQRAQQIGVTESPESQGGATARRRMRGAVGVMGVHCFGS</sequence>
<organism evidence="2 3">
    <name type="scientific">Pleurodeles waltl</name>
    <name type="common">Iberian ribbed newt</name>
    <dbReference type="NCBI Taxonomy" id="8319"/>
    <lineage>
        <taxon>Eukaryota</taxon>
        <taxon>Metazoa</taxon>
        <taxon>Chordata</taxon>
        <taxon>Craniata</taxon>
        <taxon>Vertebrata</taxon>
        <taxon>Euteleostomi</taxon>
        <taxon>Amphibia</taxon>
        <taxon>Batrachia</taxon>
        <taxon>Caudata</taxon>
        <taxon>Salamandroidea</taxon>
        <taxon>Salamandridae</taxon>
        <taxon>Pleurodelinae</taxon>
        <taxon>Pleurodeles</taxon>
    </lineage>
</organism>
<feature type="compositionally biased region" description="Polar residues" evidence="1">
    <location>
        <begin position="52"/>
        <end position="71"/>
    </location>
</feature>
<comment type="caution">
    <text evidence="2">The sequence shown here is derived from an EMBL/GenBank/DDBJ whole genome shotgun (WGS) entry which is preliminary data.</text>
</comment>
<proteinExistence type="predicted"/>
<dbReference type="AlphaFoldDB" id="A0AAV7TJL8"/>